<proteinExistence type="predicted"/>
<keyword evidence="2" id="KW-1185">Reference proteome</keyword>
<evidence type="ECO:0000313" key="2">
    <source>
        <dbReference type="Proteomes" id="UP000198693"/>
    </source>
</evidence>
<dbReference type="PANTHER" id="PTHR38433">
    <property type="match status" value="1"/>
</dbReference>
<dbReference type="Proteomes" id="UP000198693">
    <property type="component" value="Unassembled WGS sequence"/>
</dbReference>
<gene>
    <name evidence="1" type="ORF">SAMN04487955_11517</name>
</gene>
<dbReference type="EMBL" id="FPBP01000015">
    <property type="protein sequence ID" value="SFU92892.1"/>
    <property type="molecule type" value="Genomic_DNA"/>
</dbReference>
<reference evidence="2" key="1">
    <citation type="submission" date="2016-10" db="EMBL/GenBank/DDBJ databases">
        <authorList>
            <person name="Varghese N."/>
            <person name="Submissions S."/>
        </authorList>
    </citation>
    <scope>NUCLEOTIDE SEQUENCE [LARGE SCALE GENOMIC DNA]</scope>
    <source>
        <strain evidence="2">CGMCC 1.6981</strain>
    </source>
</reference>
<accession>A0A1I7K6B6</accession>
<organism evidence="1 2">
    <name type="scientific">Halomonas korlensis</name>
    <dbReference type="NCBI Taxonomy" id="463301"/>
    <lineage>
        <taxon>Bacteria</taxon>
        <taxon>Pseudomonadati</taxon>
        <taxon>Pseudomonadota</taxon>
        <taxon>Gammaproteobacteria</taxon>
        <taxon>Oceanospirillales</taxon>
        <taxon>Halomonadaceae</taxon>
        <taxon>Halomonas</taxon>
    </lineage>
</organism>
<dbReference type="AlphaFoldDB" id="A0A1I7K6B6"/>
<name>A0A1I7K6B6_9GAMM</name>
<sequence length="162" mass="17625">MAERISHDVTPPRIGPDAREELDRLLQTMHEHGVLRFANDMVAANPQIAKVLVNGLSKEGSLNAIQNLSALAMALSTIPPNQFYKMTFALRDAVAVIGQHSRSKDTDDASPGVSGAYQLLKDEELWHAVRPLIEGLKAFGKGLDKDIDKPISDFTGKPTEGP</sequence>
<dbReference type="STRING" id="463301.SAMN04487955_11517"/>
<protein>
    <submittedName>
        <fullName evidence="1">Uncharacterized conserved protein YjgD, DUF1641 family</fullName>
    </submittedName>
</protein>
<dbReference type="PANTHER" id="PTHR38433:SF1">
    <property type="entry name" value="DUF1641 DOMAIN-CONTAINING PROTEIN"/>
    <property type="match status" value="1"/>
</dbReference>
<dbReference type="OrthoDB" id="5795508at2"/>
<evidence type="ECO:0000313" key="1">
    <source>
        <dbReference type="EMBL" id="SFU92892.1"/>
    </source>
</evidence>
<dbReference type="RefSeq" id="WP_089797180.1">
    <property type="nucleotide sequence ID" value="NZ_FPBP01000015.1"/>
</dbReference>